<protein>
    <submittedName>
        <fullName evidence="1">Uncharacterized protein</fullName>
    </submittedName>
</protein>
<reference evidence="1 2" key="1">
    <citation type="submission" date="2024-09" db="EMBL/GenBank/DDBJ databases">
        <authorList>
            <person name="Sun Q."/>
            <person name="Mori K."/>
        </authorList>
    </citation>
    <scope>NUCLEOTIDE SEQUENCE [LARGE SCALE GENOMIC DNA]</scope>
    <source>
        <strain evidence="1 2">JCM 13503</strain>
    </source>
</reference>
<comment type="caution">
    <text evidence="1">The sequence shown here is derived from an EMBL/GenBank/DDBJ whole genome shotgun (WGS) entry which is preliminary data.</text>
</comment>
<proteinExistence type="predicted"/>
<sequence length="56" mass="6031">MKRPTGDTVGTPNRLAHLFHLAQQDAQRPGNKGGGLKIMEALLDLPHFRPTNGGKA</sequence>
<keyword evidence="2" id="KW-1185">Reference proteome</keyword>
<evidence type="ECO:0000313" key="2">
    <source>
        <dbReference type="Proteomes" id="UP001589733"/>
    </source>
</evidence>
<evidence type="ECO:0000313" key="1">
    <source>
        <dbReference type="EMBL" id="MFB9991518.1"/>
    </source>
</evidence>
<dbReference type="EMBL" id="JBHLYR010000019">
    <property type="protein sequence ID" value="MFB9991518.1"/>
    <property type="molecule type" value="Genomic_DNA"/>
</dbReference>
<accession>A0ABV6AVJ7</accession>
<organism evidence="1 2">
    <name type="scientific">Deinococcus oregonensis</name>
    <dbReference type="NCBI Taxonomy" id="1805970"/>
    <lineage>
        <taxon>Bacteria</taxon>
        <taxon>Thermotogati</taxon>
        <taxon>Deinococcota</taxon>
        <taxon>Deinococci</taxon>
        <taxon>Deinococcales</taxon>
        <taxon>Deinococcaceae</taxon>
        <taxon>Deinococcus</taxon>
    </lineage>
</organism>
<dbReference type="RefSeq" id="WP_380006678.1">
    <property type="nucleotide sequence ID" value="NZ_JBHLYR010000019.1"/>
</dbReference>
<gene>
    <name evidence="1" type="ORF">ACFFLM_05995</name>
</gene>
<name>A0ABV6AVJ7_9DEIO</name>
<dbReference type="Proteomes" id="UP001589733">
    <property type="component" value="Unassembled WGS sequence"/>
</dbReference>